<name>A0AAD4LR30_9AGAM</name>
<dbReference type="AlphaFoldDB" id="A0AAD4LR30"/>
<dbReference type="EMBL" id="JAKELL010000007">
    <property type="protein sequence ID" value="KAH8997447.1"/>
    <property type="molecule type" value="Genomic_DNA"/>
</dbReference>
<dbReference type="Proteomes" id="UP001201163">
    <property type="component" value="Unassembled WGS sequence"/>
</dbReference>
<gene>
    <name evidence="2" type="ORF">EDB92DRAFT_1839786</name>
</gene>
<sequence>MYSRGRSKDVSPVALARQASEERRRNRTSIMAHYPLPTDPEKCSFFVPAPSSSPSPAATPFALTPPDPIPLPSHRRTRIIHIDDSYAPIDPHKSSSAAQVINPEPLPHSVQPHLSFSLPSDPLGGKPAFQVQGAQRARDRARAKCRYETLARAEQVFATILARSRRERLTVHVLRTHQGDELKERERATREHERPEREREHRRSANCVSHAHRSGFHVLAHATHPTPPSQATTDRFTYAFPIPSTSSFANPAPARPQQGGIKSRLGQTTLTNSKATNTRVVSFDDIRASMGGVLFPTAPGDTATSKTRRESELLGTLLEAVRWEEGERWQQRGGVKAPLLPEIASECGACASASLPLNGLTFPPSQALSLPSDGLASTSVSTASRPVSWLSFGSRKSTPSINTAQTTPLSAIKELPPFTVRPTPQRSCGCGRGQSLVVVDVNDTPLGSTVELSPTPIPSVASVNTRHGPSPRRSRKASLSMRTWFASLLSAASRVQQAYVTATMATLASSDYHPDGQIPDVSSTEAPSEYSTRPSWGWRAQHSDVAKFTSGTPSANQVTVPYLVFRLVDLERIPRSHPTAGSTTNGQTHDSAYHSADRHIFNTNRVHLLSRAQINSWRFRGAPGATPMRVSYRPELFYRLEPGGGSSRVVRRGGSALKWGWHVVWDTEGSVVG</sequence>
<proteinExistence type="predicted"/>
<feature type="region of interest" description="Disordered" evidence="1">
    <location>
        <begin position="1"/>
        <end position="36"/>
    </location>
</feature>
<feature type="compositionally biased region" description="Basic and acidic residues" evidence="1">
    <location>
        <begin position="180"/>
        <end position="203"/>
    </location>
</feature>
<feature type="region of interest" description="Disordered" evidence="1">
    <location>
        <begin position="180"/>
        <end position="207"/>
    </location>
</feature>
<keyword evidence="3" id="KW-1185">Reference proteome</keyword>
<evidence type="ECO:0000313" key="2">
    <source>
        <dbReference type="EMBL" id="KAH8997447.1"/>
    </source>
</evidence>
<organism evidence="2 3">
    <name type="scientific">Lactarius akahatsu</name>
    <dbReference type="NCBI Taxonomy" id="416441"/>
    <lineage>
        <taxon>Eukaryota</taxon>
        <taxon>Fungi</taxon>
        <taxon>Dikarya</taxon>
        <taxon>Basidiomycota</taxon>
        <taxon>Agaricomycotina</taxon>
        <taxon>Agaricomycetes</taxon>
        <taxon>Russulales</taxon>
        <taxon>Russulaceae</taxon>
        <taxon>Lactarius</taxon>
    </lineage>
</organism>
<feature type="compositionally biased region" description="Polar residues" evidence="1">
    <location>
        <begin position="520"/>
        <end position="534"/>
    </location>
</feature>
<feature type="region of interest" description="Disordered" evidence="1">
    <location>
        <begin position="510"/>
        <end position="535"/>
    </location>
</feature>
<accession>A0AAD4LR30</accession>
<reference evidence="2" key="1">
    <citation type="submission" date="2022-01" db="EMBL/GenBank/DDBJ databases">
        <title>Comparative genomics reveals a dynamic genome evolution in the ectomycorrhizal milk-cap (Lactarius) mushrooms.</title>
        <authorList>
            <consortium name="DOE Joint Genome Institute"/>
            <person name="Lebreton A."/>
            <person name="Tang N."/>
            <person name="Kuo A."/>
            <person name="LaButti K."/>
            <person name="Drula E."/>
            <person name="Barry K."/>
            <person name="Clum A."/>
            <person name="Lipzen A."/>
            <person name="Mousain D."/>
            <person name="Ng V."/>
            <person name="Wang R."/>
            <person name="Wang X."/>
            <person name="Dai Y."/>
            <person name="Henrissat B."/>
            <person name="Grigoriev I.V."/>
            <person name="Guerin-Laguette A."/>
            <person name="Yu F."/>
            <person name="Martin F.M."/>
        </authorList>
    </citation>
    <scope>NUCLEOTIDE SEQUENCE</scope>
    <source>
        <strain evidence="2">QP</strain>
    </source>
</reference>
<protein>
    <submittedName>
        <fullName evidence="2">Uncharacterized protein</fullName>
    </submittedName>
</protein>
<evidence type="ECO:0000313" key="3">
    <source>
        <dbReference type="Proteomes" id="UP001201163"/>
    </source>
</evidence>
<evidence type="ECO:0000256" key="1">
    <source>
        <dbReference type="SAM" id="MobiDB-lite"/>
    </source>
</evidence>
<comment type="caution">
    <text evidence="2">The sequence shown here is derived from an EMBL/GenBank/DDBJ whole genome shotgun (WGS) entry which is preliminary data.</text>
</comment>